<dbReference type="Pfam" id="PF08030">
    <property type="entry name" value="NAD_binding_6"/>
    <property type="match status" value="1"/>
</dbReference>
<dbReference type="EMBL" id="KV878354">
    <property type="protein sequence ID" value="OJJ43123.1"/>
    <property type="molecule type" value="Genomic_DNA"/>
</dbReference>
<evidence type="ECO:0000256" key="5">
    <source>
        <dbReference type="ARBA" id="ARBA00022475"/>
    </source>
</evidence>
<keyword evidence="10" id="KW-0406">Ion transport</keyword>
<feature type="compositionally biased region" description="Polar residues" evidence="13">
    <location>
        <begin position="643"/>
        <end position="653"/>
    </location>
</feature>
<dbReference type="VEuPathDB" id="FungiDB:ASPZODRAFT_154842"/>
<keyword evidence="8 14" id="KW-1133">Transmembrane helix</keyword>
<dbReference type="GO" id="GO:0005886">
    <property type="term" value="C:plasma membrane"/>
    <property type="evidence" value="ECO:0007669"/>
    <property type="project" value="UniProtKB-SubCell"/>
</dbReference>
<keyword evidence="17" id="KW-1185">Reference proteome</keyword>
<evidence type="ECO:0000259" key="15">
    <source>
        <dbReference type="PROSITE" id="PS51384"/>
    </source>
</evidence>
<dbReference type="AlphaFoldDB" id="A0A1L9S7K2"/>
<evidence type="ECO:0000256" key="13">
    <source>
        <dbReference type="SAM" id="MobiDB-lite"/>
    </source>
</evidence>
<evidence type="ECO:0000256" key="10">
    <source>
        <dbReference type="ARBA" id="ARBA00023065"/>
    </source>
</evidence>
<dbReference type="PANTHER" id="PTHR32361:SF23">
    <property type="entry name" value="FERRIC-CHELATE REDUCTASE"/>
    <property type="match status" value="1"/>
</dbReference>
<dbReference type="STRING" id="1073090.A0A1L9S7K2"/>
<feature type="transmembrane region" description="Helical" evidence="14">
    <location>
        <begin position="309"/>
        <end position="330"/>
    </location>
</feature>
<feature type="domain" description="FAD-binding FR-type" evidence="15">
    <location>
        <begin position="365"/>
        <end position="479"/>
    </location>
</feature>
<evidence type="ECO:0000256" key="3">
    <source>
        <dbReference type="ARBA" id="ARBA00012668"/>
    </source>
</evidence>
<dbReference type="SFLD" id="SFLDS00052">
    <property type="entry name" value="Ferric_Reductase_Domain"/>
    <property type="match status" value="1"/>
</dbReference>
<accession>A0A1L9S7K2</accession>
<feature type="transmembrane region" description="Helical" evidence="14">
    <location>
        <begin position="336"/>
        <end position="359"/>
    </location>
</feature>
<reference evidence="17" key="1">
    <citation type="journal article" date="2017" name="Genome Biol.">
        <title>Comparative genomics reveals high biological diversity and specific adaptations in the industrially and medically important fungal genus Aspergillus.</title>
        <authorList>
            <person name="de Vries R.P."/>
            <person name="Riley R."/>
            <person name="Wiebenga A."/>
            <person name="Aguilar-Osorio G."/>
            <person name="Amillis S."/>
            <person name="Uchima C.A."/>
            <person name="Anderluh G."/>
            <person name="Asadollahi M."/>
            <person name="Askin M."/>
            <person name="Barry K."/>
            <person name="Battaglia E."/>
            <person name="Bayram O."/>
            <person name="Benocci T."/>
            <person name="Braus-Stromeyer S.A."/>
            <person name="Caldana C."/>
            <person name="Canovas D."/>
            <person name="Cerqueira G.C."/>
            <person name="Chen F."/>
            <person name="Chen W."/>
            <person name="Choi C."/>
            <person name="Clum A."/>
            <person name="Dos Santos R.A."/>
            <person name="Damasio A.R."/>
            <person name="Diallinas G."/>
            <person name="Emri T."/>
            <person name="Fekete E."/>
            <person name="Flipphi M."/>
            <person name="Freyberg S."/>
            <person name="Gallo A."/>
            <person name="Gournas C."/>
            <person name="Habgood R."/>
            <person name="Hainaut M."/>
            <person name="Harispe M.L."/>
            <person name="Henrissat B."/>
            <person name="Hilden K.S."/>
            <person name="Hope R."/>
            <person name="Hossain A."/>
            <person name="Karabika E."/>
            <person name="Karaffa L."/>
            <person name="Karanyi Z."/>
            <person name="Krasevec N."/>
            <person name="Kuo A."/>
            <person name="Kusch H."/>
            <person name="LaButti K."/>
            <person name="Lagendijk E.L."/>
            <person name="Lapidus A."/>
            <person name="Levasseur A."/>
            <person name="Lindquist E."/>
            <person name="Lipzen A."/>
            <person name="Logrieco A.F."/>
            <person name="MacCabe A."/>
            <person name="Maekelae M.R."/>
            <person name="Malavazi I."/>
            <person name="Melin P."/>
            <person name="Meyer V."/>
            <person name="Mielnichuk N."/>
            <person name="Miskei M."/>
            <person name="Molnar A.P."/>
            <person name="Mule G."/>
            <person name="Ngan C.Y."/>
            <person name="Orejas M."/>
            <person name="Orosz E."/>
            <person name="Ouedraogo J.P."/>
            <person name="Overkamp K.M."/>
            <person name="Park H.-S."/>
            <person name="Perrone G."/>
            <person name="Piumi F."/>
            <person name="Punt P.J."/>
            <person name="Ram A.F."/>
            <person name="Ramon A."/>
            <person name="Rauscher S."/>
            <person name="Record E."/>
            <person name="Riano-Pachon D.M."/>
            <person name="Robert V."/>
            <person name="Roehrig J."/>
            <person name="Ruller R."/>
            <person name="Salamov A."/>
            <person name="Salih N.S."/>
            <person name="Samson R.A."/>
            <person name="Sandor E."/>
            <person name="Sanguinetti M."/>
            <person name="Schuetze T."/>
            <person name="Sepcic K."/>
            <person name="Shelest E."/>
            <person name="Sherlock G."/>
            <person name="Sophianopoulou V."/>
            <person name="Squina F.M."/>
            <person name="Sun H."/>
            <person name="Susca A."/>
            <person name="Todd R.B."/>
            <person name="Tsang A."/>
            <person name="Unkles S.E."/>
            <person name="van de Wiele N."/>
            <person name="van Rossen-Uffink D."/>
            <person name="Oliveira J.V."/>
            <person name="Vesth T.C."/>
            <person name="Visser J."/>
            <person name="Yu J.-H."/>
            <person name="Zhou M."/>
            <person name="Andersen M.R."/>
            <person name="Archer D.B."/>
            <person name="Baker S.E."/>
            <person name="Benoit I."/>
            <person name="Brakhage A.A."/>
            <person name="Braus G.H."/>
            <person name="Fischer R."/>
            <person name="Frisvad J.C."/>
            <person name="Goldman G.H."/>
            <person name="Houbraken J."/>
            <person name="Oakley B."/>
            <person name="Pocsi I."/>
            <person name="Scazzocchio C."/>
            <person name="Seiboth B."/>
            <person name="vanKuyk P.A."/>
            <person name="Wortman J."/>
            <person name="Dyer P.S."/>
            <person name="Grigoriev I.V."/>
        </authorList>
    </citation>
    <scope>NUCLEOTIDE SEQUENCE [LARGE SCALE GENOMIC DNA]</scope>
    <source>
        <strain evidence="17">CBS 506.65</strain>
    </source>
</reference>
<keyword evidence="5" id="KW-1003">Cell membrane</keyword>
<keyword evidence="9" id="KW-0560">Oxidoreductase</keyword>
<dbReference type="SUPFAM" id="SSF63380">
    <property type="entry name" value="Riboflavin synthase domain-like"/>
    <property type="match status" value="1"/>
</dbReference>
<dbReference type="GO" id="GO:0015677">
    <property type="term" value="P:copper ion import"/>
    <property type="evidence" value="ECO:0007669"/>
    <property type="project" value="TreeGrafter"/>
</dbReference>
<protein>
    <recommendedName>
        <fullName evidence="3">ferric-chelate reductase (NADPH)</fullName>
        <ecNumber evidence="3">1.16.1.9</ecNumber>
    </recommendedName>
</protein>
<dbReference type="GO" id="GO:0006826">
    <property type="term" value="P:iron ion transport"/>
    <property type="evidence" value="ECO:0007669"/>
    <property type="project" value="TreeGrafter"/>
</dbReference>
<evidence type="ECO:0000256" key="2">
    <source>
        <dbReference type="ARBA" id="ARBA00006278"/>
    </source>
</evidence>
<dbReference type="GeneID" id="34612602"/>
<dbReference type="GO" id="GO:0052851">
    <property type="term" value="F:ferric-chelate reductase (NADPH) activity"/>
    <property type="evidence" value="ECO:0007669"/>
    <property type="project" value="UniProtKB-EC"/>
</dbReference>
<dbReference type="GO" id="GO:0006879">
    <property type="term" value="P:intracellular iron ion homeostasis"/>
    <property type="evidence" value="ECO:0007669"/>
    <property type="project" value="TreeGrafter"/>
</dbReference>
<evidence type="ECO:0000256" key="12">
    <source>
        <dbReference type="ARBA" id="ARBA00048483"/>
    </source>
</evidence>
<name>A0A1L9S7K2_9EURO</name>
<dbReference type="SFLD" id="SFLDG01168">
    <property type="entry name" value="Ferric_reductase_subgroup_(FRE"/>
    <property type="match status" value="1"/>
</dbReference>
<feature type="transmembrane region" description="Helical" evidence="14">
    <location>
        <begin position="156"/>
        <end position="189"/>
    </location>
</feature>
<dbReference type="InterPro" id="IPR013130">
    <property type="entry name" value="Fe3_Rdtase_TM_dom"/>
</dbReference>
<evidence type="ECO:0000256" key="14">
    <source>
        <dbReference type="SAM" id="Phobius"/>
    </source>
</evidence>
<feature type="transmembrane region" description="Helical" evidence="14">
    <location>
        <begin position="201"/>
        <end position="222"/>
    </location>
</feature>
<evidence type="ECO:0000256" key="6">
    <source>
        <dbReference type="ARBA" id="ARBA00022692"/>
    </source>
</evidence>
<proteinExistence type="inferred from homology"/>
<evidence type="ECO:0000256" key="4">
    <source>
        <dbReference type="ARBA" id="ARBA00022448"/>
    </source>
</evidence>
<dbReference type="InterPro" id="IPR039261">
    <property type="entry name" value="FNR_nucleotide-bd"/>
</dbReference>
<comment type="subcellular location">
    <subcellularLocation>
        <location evidence="1">Cell membrane</location>
        <topology evidence="1">Multi-pass membrane protein</topology>
    </subcellularLocation>
</comment>
<dbReference type="RefSeq" id="XP_022577633.1">
    <property type="nucleotide sequence ID" value="XM_022726138.1"/>
</dbReference>
<keyword evidence="6 14" id="KW-0812">Transmembrane</keyword>
<keyword evidence="11 14" id="KW-0472">Membrane</keyword>
<organism evidence="16 17">
    <name type="scientific">Penicilliopsis zonata CBS 506.65</name>
    <dbReference type="NCBI Taxonomy" id="1073090"/>
    <lineage>
        <taxon>Eukaryota</taxon>
        <taxon>Fungi</taxon>
        <taxon>Dikarya</taxon>
        <taxon>Ascomycota</taxon>
        <taxon>Pezizomycotina</taxon>
        <taxon>Eurotiomycetes</taxon>
        <taxon>Eurotiomycetidae</taxon>
        <taxon>Eurotiales</taxon>
        <taxon>Aspergillaceae</taxon>
        <taxon>Penicilliopsis</taxon>
    </lineage>
</organism>
<feature type="transmembrane region" description="Helical" evidence="14">
    <location>
        <begin position="243"/>
        <end position="261"/>
    </location>
</feature>
<feature type="transmembrane region" description="Helical" evidence="14">
    <location>
        <begin position="281"/>
        <end position="302"/>
    </location>
</feature>
<keyword evidence="4" id="KW-0813">Transport</keyword>
<dbReference type="Gene3D" id="3.40.50.80">
    <property type="entry name" value="Nucleotide-binding domain of ferredoxin-NADP reductase (FNR) module"/>
    <property type="match status" value="1"/>
</dbReference>
<feature type="transmembrane region" description="Helical" evidence="14">
    <location>
        <begin position="43"/>
        <end position="62"/>
    </location>
</feature>
<sequence length="726" mass="82597">MAWDSVVALVKRIRVPITASTTQAQIEAMAAAPFAKSGKFGLAWVYFAVVLLLVATAVRWYHTWGDKTRIAMYRKGPGWQQSTSPVNATEEYELPSATTERSTAHLFPQPYTSSSSSLTATGAKTGQSSVSTIAPLNNTIAFLRWIFYRPIPVLRIWRFCIVFPSLGTIAIVLASFLFCLLFCFVPQPLYFESISWGSPPLAIRAGMIATSLVPWVFLLGLKANFITYLTGIDHERLNVLHRWAAYVCLFMALVHTLPFYITPIWNDGAEVNYQKFVGQNIYVYGTGLAALVPLAFLCLHSLPVLREKLYELFVFMHLPASLIFLALLFWHSKNYLASWGYLWATLACWLVSSIIRLFYLNWTNPFRISFLIGEESAVTLLPENAVKVTVPTRMRWRPGQYVYLRMPGISLLGNHPFTIASLCSDDFPSEYGEKYRDLTLVFRPFGGFTRQVLKKALKHGPYRTYTAFLEGPYGGMQRELAAFDDVIFFAGGSGITAIAGQLLYLIKRMRDGKAVTRRVRVIWALKSPETMEWFKEELRICRDYAPLNSVHCHFYITGGRETNDPLQEQHQRDLIQEKINNILSGIDKRSSAFIRQEAAGDQEREKELRRENEDGLAPLPQAYMAPRYGPQQQQQQQQQQEQDTTPRFASLSTLRRDGWRTDYTRPDIPRILTEYSQSFGRRTCVYICGPPAMRVAATKTVASLQRLVMTNPAVDEIFLHAENYNI</sequence>
<keyword evidence="7" id="KW-0249">Electron transport</keyword>
<evidence type="ECO:0000256" key="8">
    <source>
        <dbReference type="ARBA" id="ARBA00022989"/>
    </source>
</evidence>
<evidence type="ECO:0000256" key="7">
    <source>
        <dbReference type="ARBA" id="ARBA00022982"/>
    </source>
</evidence>
<comment type="similarity">
    <text evidence="2">Belongs to the ferric reductase (FRE) family.</text>
</comment>
<comment type="catalytic activity">
    <reaction evidence="12">
        <text>2 a Fe(II)-siderophore + NADP(+) + H(+) = 2 a Fe(III)-siderophore + NADPH</text>
        <dbReference type="Rhea" id="RHEA:28795"/>
        <dbReference type="Rhea" id="RHEA-COMP:11342"/>
        <dbReference type="Rhea" id="RHEA-COMP:11344"/>
        <dbReference type="ChEBI" id="CHEBI:15378"/>
        <dbReference type="ChEBI" id="CHEBI:29033"/>
        <dbReference type="ChEBI" id="CHEBI:29034"/>
        <dbReference type="ChEBI" id="CHEBI:57783"/>
        <dbReference type="ChEBI" id="CHEBI:58349"/>
        <dbReference type="EC" id="1.16.1.9"/>
    </reaction>
</comment>
<evidence type="ECO:0000313" key="17">
    <source>
        <dbReference type="Proteomes" id="UP000184188"/>
    </source>
</evidence>
<dbReference type="InterPro" id="IPR013112">
    <property type="entry name" value="FAD-bd_8"/>
</dbReference>
<dbReference type="InterPro" id="IPR017927">
    <property type="entry name" value="FAD-bd_FR_type"/>
</dbReference>
<feature type="compositionally biased region" description="Low complexity" evidence="13">
    <location>
        <begin position="631"/>
        <end position="642"/>
    </location>
</feature>
<dbReference type="InterPro" id="IPR013121">
    <property type="entry name" value="Fe_red_NAD-bd_6"/>
</dbReference>
<evidence type="ECO:0000256" key="11">
    <source>
        <dbReference type="ARBA" id="ARBA00023136"/>
    </source>
</evidence>
<dbReference type="SUPFAM" id="SSF52343">
    <property type="entry name" value="Ferredoxin reductase-like, C-terminal NADP-linked domain"/>
    <property type="match status" value="1"/>
</dbReference>
<feature type="region of interest" description="Disordered" evidence="13">
    <location>
        <begin position="596"/>
        <end position="653"/>
    </location>
</feature>
<dbReference type="EC" id="1.16.1.9" evidence="3"/>
<dbReference type="PANTHER" id="PTHR32361">
    <property type="entry name" value="FERRIC/CUPRIC REDUCTASE TRANSMEMBRANE COMPONENT"/>
    <property type="match status" value="1"/>
</dbReference>
<dbReference type="InterPro" id="IPR017938">
    <property type="entry name" value="Riboflavin_synthase-like_b-brl"/>
</dbReference>
<dbReference type="Pfam" id="PF01794">
    <property type="entry name" value="Ferric_reduct"/>
    <property type="match status" value="1"/>
</dbReference>
<evidence type="ECO:0000256" key="9">
    <source>
        <dbReference type="ARBA" id="ARBA00023002"/>
    </source>
</evidence>
<dbReference type="InterPro" id="IPR051410">
    <property type="entry name" value="Ferric/Cupric_Reductase"/>
</dbReference>
<feature type="transmembrane region" description="Helical" evidence="14">
    <location>
        <begin position="486"/>
        <end position="506"/>
    </location>
</feature>
<dbReference type="PROSITE" id="PS51384">
    <property type="entry name" value="FAD_FR"/>
    <property type="match status" value="1"/>
</dbReference>
<dbReference type="OrthoDB" id="167398at2759"/>
<dbReference type="Pfam" id="PF08022">
    <property type="entry name" value="FAD_binding_8"/>
    <property type="match status" value="1"/>
</dbReference>
<evidence type="ECO:0000256" key="1">
    <source>
        <dbReference type="ARBA" id="ARBA00004651"/>
    </source>
</evidence>
<feature type="compositionally biased region" description="Basic and acidic residues" evidence="13">
    <location>
        <begin position="601"/>
        <end position="613"/>
    </location>
</feature>
<evidence type="ECO:0000313" key="16">
    <source>
        <dbReference type="EMBL" id="OJJ43123.1"/>
    </source>
</evidence>
<dbReference type="Proteomes" id="UP000184188">
    <property type="component" value="Unassembled WGS sequence"/>
</dbReference>
<gene>
    <name evidence="16" type="ORF">ASPZODRAFT_154842</name>
</gene>
<dbReference type="CDD" id="cd06186">
    <property type="entry name" value="NOX_Duox_like_FAD_NADP"/>
    <property type="match status" value="1"/>
</dbReference>